<dbReference type="EMBL" id="JBHMCE010000002">
    <property type="protein sequence ID" value="MFB9526334.1"/>
    <property type="molecule type" value="Genomic_DNA"/>
</dbReference>
<proteinExistence type="predicted"/>
<comment type="caution">
    <text evidence="1">The sequence shown here is derived from an EMBL/GenBank/DDBJ whole genome shotgun (WGS) entry which is preliminary data.</text>
</comment>
<sequence length="148" mass="15649">MSVTLCELLIPLPEQGGPRPAPTPGEARKLTTHVAEMVAAINALPSDERSFAGAVRMCTTIGYGEELSFSVAYREGPPAVVLLDVNHSPCVRDGLPARVDVVWAADVTGAVAETRVWRGRCEAVFAGTVLGVVAERPLLSRLDAWLGG</sequence>
<evidence type="ECO:0000313" key="2">
    <source>
        <dbReference type="Proteomes" id="UP001589646"/>
    </source>
</evidence>
<name>A0ABV5PTD0_9ACTN</name>
<protein>
    <submittedName>
        <fullName evidence="1">Uncharacterized protein</fullName>
    </submittedName>
</protein>
<gene>
    <name evidence="1" type="ORF">ACFFRN_06880</name>
</gene>
<evidence type="ECO:0000313" key="1">
    <source>
        <dbReference type="EMBL" id="MFB9526334.1"/>
    </source>
</evidence>
<organism evidence="1 2">
    <name type="scientific">Nonomuraea roseola</name>
    <dbReference type="NCBI Taxonomy" id="46179"/>
    <lineage>
        <taxon>Bacteria</taxon>
        <taxon>Bacillati</taxon>
        <taxon>Actinomycetota</taxon>
        <taxon>Actinomycetes</taxon>
        <taxon>Streptosporangiales</taxon>
        <taxon>Streptosporangiaceae</taxon>
        <taxon>Nonomuraea</taxon>
    </lineage>
</organism>
<dbReference type="Proteomes" id="UP001589646">
    <property type="component" value="Unassembled WGS sequence"/>
</dbReference>
<reference evidence="1 2" key="1">
    <citation type="submission" date="2024-09" db="EMBL/GenBank/DDBJ databases">
        <authorList>
            <person name="Sun Q."/>
            <person name="Mori K."/>
        </authorList>
    </citation>
    <scope>NUCLEOTIDE SEQUENCE [LARGE SCALE GENOMIC DNA]</scope>
    <source>
        <strain evidence="1 2">JCM 3323</strain>
    </source>
</reference>
<accession>A0ABV5PTD0</accession>
<dbReference type="RefSeq" id="WP_346123308.1">
    <property type="nucleotide sequence ID" value="NZ_BAAAXC010000014.1"/>
</dbReference>
<keyword evidence="2" id="KW-1185">Reference proteome</keyword>